<sequence>MMDKFYRLKIAAGLLLGIALLFMSCSEDVEPGLDANVAIDLIDVKYSQERPNQLMDVYLPANRNSNSTKVFVWVHGGGWVDGNKSEFKTFKPWLEEVQEDYAYVAINYSLFNIATGGNKFPTQEEDIKKALSYIKSQLSTWNVSDEVILAGGSAGGHLVLLHSYKNNEDNLVKATVAFFPPTELSSFYDFNLFSRLLLENLLGGNPTNRQEDYFNSSPLNFVQSQSVPTVLFHGDIDDVVPISQSKILEQELMANNVPHLAEYVIGQGHGFSAQTNRDLLAKMQVFLDGVLE</sequence>
<dbReference type="SUPFAM" id="SSF53474">
    <property type="entry name" value="alpha/beta-Hydrolases"/>
    <property type="match status" value="1"/>
</dbReference>
<evidence type="ECO:0000313" key="3">
    <source>
        <dbReference type="EMBL" id="SMD42133.1"/>
    </source>
</evidence>
<keyword evidence="1" id="KW-0378">Hydrolase</keyword>
<dbReference type="AlphaFoldDB" id="A0A1W2GZP4"/>
<evidence type="ECO:0000259" key="2">
    <source>
        <dbReference type="Pfam" id="PF20434"/>
    </source>
</evidence>
<dbReference type="PANTHER" id="PTHR48081">
    <property type="entry name" value="AB HYDROLASE SUPERFAMILY PROTEIN C4A8.06C"/>
    <property type="match status" value="1"/>
</dbReference>
<keyword evidence="4" id="KW-1185">Reference proteome</keyword>
<evidence type="ECO:0000256" key="1">
    <source>
        <dbReference type="ARBA" id="ARBA00022801"/>
    </source>
</evidence>
<accession>A0A1W2GZP4</accession>
<dbReference type="STRING" id="758820.SAMN00777080_0670"/>
<reference evidence="4" key="1">
    <citation type="submission" date="2017-04" db="EMBL/GenBank/DDBJ databases">
        <authorList>
            <person name="Varghese N."/>
            <person name="Submissions S."/>
        </authorList>
    </citation>
    <scope>NUCLEOTIDE SEQUENCE [LARGE SCALE GENOMIC DNA]</scope>
    <source>
        <strain evidence="4">DSM 16537</strain>
    </source>
</reference>
<evidence type="ECO:0000313" key="4">
    <source>
        <dbReference type="Proteomes" id="UP000192333"/>
    </source>
</evidence>
<dbReference type="InterPro" id="IPR029058">
    <property type="entry name" value="AB_hydrolase_fold"/>
</dbReference>
<name>A0A1W2GZP4_9BACT</name>
<dbReference type="Gene3D" id="3.40.50.1820">
    <property type="entry name" value="alpha/beta hydrolase"/>
    <property type="match status" value="1"/>
</dbReference>
<gene>
    <name evidence="3" type="ORF">SAMN00777080_0670</name>
</gene>
<proteinExistence type="predicted"/>
<dbReference type="EMBL" id="LT838813">
    <property type="protein sequence ID" value="SMD42133.1"/>
    <property type="molecule type" value="Genomic_DNA"/>
</dbReference>
<dbReference type="GO" id="GO:0016787">
    <property type="term" value="F:hydrolase activity"/>
    <property type="evidence" value="ECO:0007669"/>
    <property type="project" value="UniProtKB-KW"/>
</dbReference>
<dbReference type="Proteomes" id="UP000192333">
    <property type="component" value="Chromosome I"/>
</dbReference>
<dbReference type="PANTHER" id="PTHR48081:SF13">
    <property type="entry name" value="ALPHA_BETA HYDROLASE"/>
    <property type="match status" value="1"/>
</dbReference>
<dbReference type="RefSeq" id="WP_231955453.1">
    <property type="nucleotide sequence ID" value="NZ_LT838813.1"/>
</dbReference>
<dbReference type="InterPro" id="IPR049492">
    <property type="entry name" value="BD-FAE-like_dom"/>
</dbReference>
<dbReference type="PROSITE" id="PS51257">
    <property type="entry name" value="PROKAR_LIPOPROTEIN"/>
    <property type="match status" value="1"/>
</dbReference>
<organism evidence="3 4">
    <name type="scientific">Aquiflexum balticum DSM 16537</name>
    <dbReference type="NCBI Taxonomy" id="758820"/>
    <lineage>
        <taxon>Bacteria</taxon>
        <taxon>Pseudomonadati</taxon>
        <taxon>Bacteroidota</taxon>
        <taxon>Cytophagia</taxon>
        <taxon>Cytophagales</taxon>
        <taxon>Cyclobacteriaceae</taxon>
        <taxon>Aquiflexum</taxon>
    </lineage>
</organism>
<dbReference type="InterPro" id="IPR050300">
    <property type="entry name" value="GDXG_lipolytic_enzyme"/>
</dbReference>
<dbReference type="Pfam" id="PF20434">
    <property type="entry name" value="BD-FAE"/>
    <property type="match status" value="1"/>
</dbReference>
<protein>
    <submittedName>
        <fullName evidence="3">Acetyl esterase/lipase</fullName>
    </submittedName>
</protein>
<feature type="domain" description="BD-FAE-like" evidence="2">
    <location>
        <begin position="55"/>
        <end position="252"/>
    </location>
</feature>